<reference evidence="1" key="1">
    <citation type="submission" date="2020-05" db="EMBL/GenBank/DDBJ databases">
        <authorList>
            <person name="Chiriac C."/>
            <person name="Salcher M."/>
            <person name="Ghai R."/>
            <person name="Kavagutti S V."/>
        </authorList>
    </citation>
    <scope>NUCLEOTIDE SEQUENCE</scope>
</reference>
<protein>
    <submittedName>
        <fullName evidence="1">Unannotated protein</fullName>
    </submittedName>
</protein>
<proteinExistence type="predicted"/>
<gene>
    <name evidence="1" type="ORF">UFOPK3564_03242</name>
</gene>
<accession>A0A6J7JUK1</accession>
<dbReference type="EMBL" id="CAFBMK010000292">
    <property type="protein sequence ID" value="CAB4946299.1"/>
    <property type="molecule type" value="Genomic_DNA"/>
</dbReference>
<evidence type="ECO:0000313" key="1">
    <source>
        <dbReference type="EMBL" id="CAB4946299.1"/>
    </source>
</evidence>
<name>A0A6J7JUK1_9ZZZZ</name>
<sequence>MNDDDQSAEFDFTALGLRAVREAREQERDFDAWRRSALRRVRQGLEGRPAGVAWEDESMADAALPGTVVLLKTAVLEARRRGVDPDEFLTMLFKREGPVPPAAEW</sequence>
<organism evidence="1">
    <name type="scientific">freshwater metagenome</name>
    <dbReference type="NCBI Taxonomy" id="449393"/>
    <lineage>
        <taxon>unclassified sequences</taxon>
        <taxon>metagenomes</taxon>
        <taxon>ecological metagenomes</taxon>
    </lineage>
</organism>
<dbReference type="AlphaFoldDB" id="A0A6J7JUK1"/>